<feature type="transmembrane region" description="Helical" evidence="1">
    <location>
        <begin position="99"/>
        <end position="119"/>
    </location>
</feature>
<name>Q0D743_ORYSJ</name>
<organism evidence="2 3">
    <name type="scientific">Oryza sativa subsp. japonica</name>
    <name type="common">Rice</name>
    <dbReference type="NCBI Taxonomy" id="39947"/>
    <lineage>
        <taxon>Eukaryota</taxon>
        <taxon>Viridiplantae</taxon>
        <taxon>Streptophyta</taxon>
        <taxon>Embryophyta</taxon>
        <taxon>Tracheophyta</taxon>
        <taxon>Spermatophyta</taxon>
        <taxon>Magnoliopsida</taxon>
        <taxon>Liliopsida</taxon>
        <taxon>Poales</taxon>
        <taxon>Poaceae</taxon>
        <taxon>BOP clade</taxon>
        <taxon>Oryzoideae</taxon>
        <taxon>Oryzeae</taxon>
        <taxon>Oryzinae</taxon>
        <taxon>Oryza</taxon>
        <taxon>Oryza sativa</taxon>
    </lineage>
</organism>
<evidence type="ECO:0000313" key="3">
    <source>
        <dbReference type="Proteomes" id="UP000000763"/>
    </source>
</evidence>
<evidence type="ECO:0000256" key="1">
    <source>
        <dbReference type="SAM" id="Phobius"/>
    </source>
</evidence>
<protein>
    <submittedName>
        <fullName evidence="2">Os07g0297400 protein</fullName>
    </submittedName>
</protein>
<sequence length="120" mass="12315">SVGAPPVPGAPPLLLTGLLSDSGCGEFLGEGRVASWVGRFAWSSRASALHVPSFSCVCEVFGLVELVHEIPTTQPVDGVWGGVGAAWPGVASWATITPLPLLFGSFVGVAVLLASWRVFG</sequence>
<accession>Q0D743</accession>
<evidence type="ECO:0000313" key="2">
    <source>
        <dbReference type="EMBL" id="BAF21330.1"/>
    </source>
</evidence>
<dbReference type="KEGG" id="dosa:Os07g0297400"/>
<reference evidence="2 3" key="1">
    <citation type="journal article" date="2005" name="Nature">
        <title>The map-based sequence of the rice genome.</title>
        <authorList>
            <consortium name="International rice genome sequencing project (IRGSP)"/>
            <person name="Matsumoto T."/>
            <person name="Wu J."/>
            <person name="Kanamori H."/>
            <person name="Katayose Y."/>
            <person name="Fujisawa M."/>
            <person name="Namiki N."/>
            <person name="Mizuno H."/>
            <person name="Yamamoto K."/>
            <person name="Antonio B.A."/>
            <person name="Baba T."/>
            <person name="Sakata K."/>
            <person name="Nagamura Y."/>
            <person name="Aoki H."/>
            <person name="Arikawa K."/>
            <person name="Arita K."/>
            <person name="Bito T."/>
            <person name="Chiden Y."/>
            <person name="Fujitsuka N."/>
            <person name="Fukunaka R."/>
            <person name="Hamada M."/>
            <person name="Harada C."/>
            <person name="Hayashi A."/>
            <person name="Hijishita S."/>
            <person name="Honda M."/>
            <person name="Hosokawa S."/>
            <person name="Ichikawa Y."/>
            <person name="Idonuma A."/>
            <person name="Iijima M."/>
            <person name="Ikeda M."/>
            <person name="Ikeno M."/>
            <person name="Ito K."/>
            <person name="Ito S."/>
            <person name="Ito T."/>
            <person name="Ito Y."/>
            <person name="Ito Y."/>
            <person name="Iwabuchi A."/>
            <person name="Kamiya K."/>
            <person name="Karasawa W."/>
            <person name="Kurita K."/>
            <person name="Katagiri S."/>
            <person name="Kikuta A."/>
            <person name="Kobayashi H."/>
            <person name="Kobayashi N."/>
            <person name="Machita K."/>
            <person name="Maehara T."/>
            <person name="Masukawa M."/>
            <person name="Mizubayashi T."/>
            <person name="Mukai Y."/>
            <person name="Nagasaki H."/>
            <person name="Nagata Y."/>
            <person name="Naito S."/>
            <person name="Nakashima M."/>
            <person name="Nakama Y."/>
            <person name="Nakamichi Y."/>
            <person name="Nakamura M."/>
            <person name="Meguro A."/>
            <person name="Negishi M."/>
            <person name="Ohta I."/>
            <person name="Ohta T."/>
            <person name="Okamoto M."/>
            <person name="Ono N."/>
            <person name="Saji S."/>
            <person name="Sakaguchi M."/>
            <person name="Sakai K."/>
            <person name="Shibata M."/>
            <person name="Shimokawa T."/>
            <person name="Song J."/>
            <person name="Takazaki Y."/>
            <person name="Terasawa K."/>
            <person name="Tsugane M."/>
            <person name="Tsuji K."/>
            <person name="Ueda S."/>
            <person name="Waki K."/>
            <person name="Yamagata H."/>
            <person name="Yamamoto M."/>
            <person name="Yamamoto S."/>
            <person name="Yamane H."/>
            <person name="Yoshiki S."/>
            <person name="Yoshihara R."/>
            <person name="Yukawa K."/>
            <person name="Zhong H."/>
            <person name="Yano M."/>
            <person name="Yuan Q."/>
            <person name="Ouyang S."/>
            <person name="Liu J."/>
            <person name="Jones K.M."/>
            <person name="Gansberger K."/>
            <person name="Moffat K."/>
            <person name="Hill J."/>
            <person name="Bera J."/>
            <person name="Fadrosh D."/>
            <person name="Jin S."/>
            <person name="Johri S."/>
            <person name="Kim M."/>
            <person name="Overton L."/>
            <person name="Reardon M."/>
            <person name="Tsitrin T."/>
            <person name="Vuong H."/>
            <person name="Weaver B."/>
            <person name="Ciecko A."/>
            <person name="Tallon L."/>
            <person name="Jackson J."/>
            <person name="Pai G."/>
            <person name="Aken S.V."/>
            <person name="Utterback T."/>
            <person name="Reidmuller S."/>
            <person name="Feldblyum T."/>
            <person name="Hsiao J."/>
            <person name="Zismann V."/>
            <person name="Iobst S."/>
            <person name="de Vazeille A.R."/>
            <person name="Buell C.R."/>
            <person name="Ying K."/>
            <person name="Li Y."/>
            <person name="Lu T."/>
            <person name="Huang Y."/>
            <person name="Zhao Q."/>
            <person name="Feng Q."/>
            <person name="Zhang L."/>
            <person name="Zhu J."/>
            <person name="Weng Q."/>
            <person name="Mu J."/>
            <person name="Lu Y."/>
            <person name="Fan D."/>
            <person name="Liu Y."/>
            <person name="Guan J."/>
            <person name="Zhang Y."/>
            <person name="Yu S."/>
            <person name="Liu X."/>
            <person name="Zhang Y."/>
            <person name="Hong G."/>
            <person name="Han B."/>
            <person name="Choisne N."/>
            <person name="Demange N."/>
            <person name="Orjeda G."/>
            <person name="Samain S."/>
            <person name="Cattolico L."/>
            <person name="Pelletier E."/>
            <person name="Couloux A."/>
            <person name="Segurens B."/>
            <person name="Wincker P."/>
            <person name="D'Hont A."/>
            <person name="Scarpelli C."/>
            <person name="Weissenbach J."/>
            <person name="Salanoubat M."/>
            <person name="Quetier F."/>
            <person name="Yu Y."/>
            <person name="Kim H.R."/>
            <person name="Rambo T."/>
            <person name="Currie J."/>
            <person name="Collura K."/>
            <person name="Luo M."/>
            <person name="Yang T."/>
            <person name="Ammiraju J.S.S."/>
            <person name="Engler F."/>
            <person name="Soderlund C."/>
            <person name="Wing R.A."/>
            <person name="Palmer L.E."/>
            <person name="de la Bastide M."/>
            <person name="Spiegel L."/>
            <person name="Nascimento L."/>
            <person name="Zutavern T."/>
            <person name="O'Shaughnessy A."/>
            <person name="Dike S."/>
            <person name="Dedhia N."/>
            <person name="Preston R."/>
            <person name="Balija V."/>
            <person name="McCombie W.R."/>
            <person name="Chow T."/>
            <person name="Chen H."/>
            <person name="Chung M."/>
            <person name="Chen C."/>
            <person name="Shaw J."/>
            <person name="Wu H."/>
            <person name="Hsiao K."/>
            <person name="Chao Y."/>
            <person name="Chu M."/>
            <person name="Cheng C."/>
            <person name="Hour A."/>
            <person name="Lee P."/>
            <person name="Lin S."/>
            <person name="Lin Y."/>
            <person name="Liou J."/>
            <person name="Liu S."/>
            <person name="Hsing Y."/>
            <person name="Raghuvanshi S."/>
            <person name="Mohanty A."/>
            <person name="Bharti A.K."/>
            <person name="Gaur A."/>
            <person name="Gupta V."/>
            <person name="Kumar D."/>
            <person name="Ravi V."/>
            <person name="Vij S."/>
            <person name="Kapur A."/>
            <person name="Khurana P."/>
            <person name="Khurana P."/>
            <person name="Khurana J.P."/>
            <person name="Tyagi A.K."/>
            <person name="Gaikwad K."/>
            <person name="Singh A."/>
            <person name="Dalal V."/>
            <person name="Srivastava S."/>
            <person name="Dixit A."/>
            <person name="Pal A.K."/>
            <person name="Ghazi I.A."/>
            <person name="Yadav M."/>
            <person name="Pandit A."/>
            <person name="Bhargava A."/>
            <person name="Sureshbabu K."/>
            <person name="Batra K."/>
            <person name="Sharma T.R."/>
            <person name="Mohapatra T."/>
            <person name="Singh N.K."/>
            <person name="Messing J."/>
            <person name="Nelson A.B."/>
            <person name="Fuks G."/>
            <person name="Kavchok S."/>
            <person name="Keizer G."/>
            <person name="Linton E."/>
            <person name="Llaca V."/>
            <person name="Song R."/>
            <person name="Tanyolac B."/>
            <person name="Young S."/>
            <person name="Ho-Il K."/>
            <person name="Hahn J.H."/>
            <person name="Sangsakoo G."/>
            <person name="Vanavichit A."/>
            <person name="de Mattos Luiz.A.T."/>
            <person name="Zimmer P.D."/>
            <person name="Malone G."/>
            <person name="Dellagostin O."/>
            <person name="de Oliveira A.C."/>
            <person name="Bevan M."/>
            <person name="Bancroft I."/>
            <person name="Minx P."/>
            <person name="Cordum H."/>
            <person name="Wilson R."/>
            <person name="Cheng Z."/>
            <person name="Jin W."/>
            <person name="Jiang J."/>
            <person name="Leong S.A."/>
            <person name="Iwama H."/>
            <person name="Gojobori T."/>
            <person name="Itoh T."/>
            <person name="Niimura Y."/>
            <person name="Fujii Y."/>
            <person name="Habara T."/>
            <person name="Sakai H."/>
            <person name="Sato Y."/>
            <person name="Wilson G."/>
            <person name="Kumar K."/>
            <person name="McCouch S."/>
            <person name="Juretic N."/>
            <person name="Hoen D."/>
            <person name="Wright S."/>
            <person name="Bruskiewich R."/>
            <person name="Bureau T."/>
            <person name="Miyao A."/>
            <person name="Hirochika H."/>
            <person name="Nishikawa T."/>
            <person name="Kadowaki K."/>
            <person name="Sugiura M."/>
            <person name="Burr B."/>
            <person name="Sasaki T."/>
        </authorList>
    </citation>
    <scope>NUCLEOTIDE SEQUENCE [LARGE SCALE GENOMIC DNA]</scope>
    <source>
        <strain evidence="3">cv. Nipponbare</strain>
    </source>
</reference>
<reference evidence="3" key="2">
    <citation type="journal article" date="2008" name="Nucleic Acids Res.">
        <title>The rice annotation project database (RAP-DB): 2008 update.</title>
        <authorList>
            <consortium name="The rice annotation project (RAP)"/>
        </authorList>
    </citation>
    <scope>GENOME REANNOTATION</scope>
    <source>
        <strain evidence="3">cv. Nipponbare</strain>
    </source>
</reference>
<dbReference type="AlphaFoldDB" id="Q0D743"/>
<dbReference type="EMBL" id="AP008213">
    <property type="protein sequence ID" value="BAF21330.1"/>
    <property type="molecule type" value="Genomic_DNA"/>
</dbReference>
<dbReference type="Proteomes" id="UP000000763">
    <property type="component" value="Chromosome 7"/>
</dbReference>
<gene>
    <name evidence="2" type="ordered locus">Os07g0297400</name>
</gene>
<proteinExistence type="predicted"/>
<feature type="non-terminal residue" evidence="2">
    <location>
        <position position="1"/>
    </location>
</feature>
<keyword evidence="1" id="KW-1133">Transmembrane helix</keyword>
<keyword evidence="1" id="KW-0472">Membrane</keyword>
<keyword evidence="1" id="KW-0812">Transmembrane</keyword>